<feature type="domain" description="HTH araC/xylS-type" evidence="4">
    <location>
        <begin position="219"/>
        <end position="317"/>
    </location>
</feature>
<dbReference type="GO" id="GO:0003700">
    <property type="term" value="F:DNA-binding transcription factor activity"/>
    <property type="evidence" value="ECO:0007669"/>
    <property type="project" value="InterPro"/>
</dbReference>
<keyword evidence="3" id="KW-0804">Transcription</keyword>
<evidence type="ECO:0000313" key="6">
    <source>
        <dbReference type="EMBL" id="SIP72526.1"/>
    </source>
</evidence>
<evidence type="ECO:0000256" key="1">
    <source>
        <dbReference type="ARBA" id="ARBA00023015"/>
    </source>
</evidence>
<keyword evidence="1" id="KW-0805">Transcription regulation</keyword>
<dbReference type="PROSITE" id="PS01124">
    <property type="entry name" value="HTH_ARAC_FAMILY_2"/>
    <property type="match status" value="1"/>
</dbReference>
<dbReference type="EMBL" id="NIBU01000080">
    <property type="protein sequence ID" value="PHM29466.1"/>
    <property type="molecule type" value="Genomic_DNA"/>
</dbReference>
<dbReference type="Pfam" id="PF01965">
    <property type="entry name" value="DJ-1_PfpI"/>
    <property type="match status" value="1"/>
</dbReference>
<dbReference type="Pfam" id="PF12833">
    <property type="entry name" value="HTH_18"/>
    <property type="match status" value="1"/>
</dbReference>
<keyword evidence="8" id="KW-1185">Reference proteome</keyword>
<protein>
    <submittedName>
        <fullName evidence="5">Transcriptional activator</fullName>
    </submittedName>
</protein>
<dbReference type="RefSeq" id="WP_086955774.1">
    <property type="nucleotide sequence ID" value="NZ_CAWNQC010000282.1"/>
</dbReference>
<dbReference type="PANTHER" id="PTHR43280">
    <property type="entry name" value="ARAC-FAMILY TRANSCRIPTIONAL REGULATOR"/>
    <property type="match status" value="1"/>
</dbReference>
<reference evidence="7" key="2">
    <citation type="submission" date="2016-12" db="EMBL/GenBank/DDBJ databases">
        <authorList>
            <person name="Gaudriault S."/>
        </authorList>
    </citation>
    <scope>NUCLEOTIDE SEQUENCE [LARGE SCALE GENOMIC DNA]</scope>
    <source>
        <strain evidence="7">HGB1681 (deposited as PTA-6826 in the American Type Culture Collection)</strain>
    </source>
</reference>
<dbReference type="InterPro" id="IPR009057">
    <property type="entry name" value="Homeodomain-like_sf"/>
</dbReference>
<evidence type="ECO:0000313" key="5">
    <source>
        <dbReference type="EMBL" id="PHM29466.1"/>
    </source>
</evidence>
<dbReference type="Proteomes" id="UP000224871">
    <property type="component" value="Unassembled WGS sequence"/>
</dbReference>
<sequence length="326" mass="37430">MKIAFVLYDKALQSGITFASDMLNSASSLRSHAEQKKHPLQMVVVGGVTKNHQQYPQIMLHTHHTFSDPVDCDLIFLPPMWGNPFPAMVNREDIFAWLRRQKDNNAVIVATGTGVFWLAQAGLLRGKTVTTHWSFYDKLIRCFPDIHVNRKASITYNDNIYCVRSINSQTELLVYLISKFFGLKIARVIEKHFMHEVSDFQSEPFFQVGGNTQFDELVSIAQNYIQKNITSQITIKDIANYVGVSERTLTRNFRAQIGVSPHKYMLNYRLSTAKQLLKDNNLNLLHIAQLVGFRDPHYFSKVFEKHFELTPVAYRNLVKAKAFRAG</sequence>
<evidence type="ECO:0000259" key="4">
    <source>
        <dbReference type="PROSITE" id="PS01124"/>
    </source>
</evidence>
<dbReference type="InterPro" id="IPR002818">
    <property type="entry name" value="DJ-1/PfpI"/>
</dbReference>
<proteinExistence type="predicted"/>
<name>A0A1N6MUJ1_9GAMM</name>
<gene>
    <name evidence="5" type="ORF">Xinn_03665</name>
    <name evidence="6" type="ORF">XIS1_1550005</name>
</gene>
<dbReference type="SMART" id="SM00342">
    <property type="entry name" value="HTH_ARAC"/>
    <property type="match status" value="1"/>
</dbReference>
<dbReference type="Gene3D" id="3.40.50.880">
    <property type="match status" value="1"/>
</dbReference>
<dbReference type="Proteomes" id="UP000196435">
    <property type="component" value="Unassembled WGS sequence"/>
</dbReference>
<dbReference type="AlphaFoldDB" id="A0A1N6MUJ1"/>
<dbReference type="PANTHER" id="PTHR43280:SF2">
    <property type="entry name" value="HTH-TYPE TRANSCRIPTIONAL REGULATOR EXSA"/>
    <property type="match status" value="1"/>
</dbReference>
<accession>A0A1N6MUJ1</accession>
<dbReference type="EMBL" id="FTLG01000063">
    <property type="protein sequence ID" value="SIP72526.1"/>
    <property type="molecule type" value="Genomic_DNA"/>
</dbReference>
<dbReference type="GO" id="GO:0043565">
    <property type="term" value="F:sequence-specific DNA binding"/>
    <property type="evidence" value="ECO:0007669"/>
    <property type="project" value="InterPro"/>
</dbReference>
<reference evidence="6" key="1">
    <citation type="submission" date="2016-12" db="EMBL/GenBank/DDBJ databases">
        <authorList>
            <person name="Song W.-J."/>
            <person name="Kurnit D.M."/>
        </authorList>
    </citation>
    <scope>NUCLEOTIDE SEQUENCE [LARGE SCALE GENOMIC DNA]</scope>
    <source>
        <strain evidence="6">HGB1681</strain>
    </source>
</reference>
<dbReference type="Gene3D" id="1.10.10.60">
    <property type="entry name" value="Homeodomain-like"/>
    <property type="match status" value="2"/>
</dbReference>
<evidence type="ECO:0000313" key="7">
    <source>
        <dbReference type="Proteomes" id="UP000196435"/>
    </source>
</evidence>
<evidence type="ECO:0000256" key="3">
    <source>
        <dbReference type="ARBA" id="ARBA00023163"/>
    </source>
</evidence>
<organism evidence="6 7">
    <name type="scientific">Xenorhabdus innexi</name>
    <dbReference type="NCBI Taxonomy" id="290109"/>
    <lineage>
        <taxon>Bacteria</taxon>
        <taxon>Pseudomonadati</taxon>
        <taxon>Pseudomonadota</taxon>
        <taxon>Gammaproteobacteria</taxon>
        <taxon>Enterobacterales</taxon>
        <taxon>Morganellaceae</taxon>
        <taxon>Xenorhabdus</taxon>
    </lineage>
</organism>
<keyword evidence="2" id="KW-0238">DNA-binding</keyword>
<evidence type="ECO:0000313" key="8">
    <source>
        <dbReference type="Proteomes" id="UP000224871"/>
    </source>
</evidence>
<evidence type="ECO:0000256" key="2">
    <source>
        <dbReference type="ARBA" id="ARBA00023125"/>
    </source>
</evidence>
<dbReference type="SUPFAM" id="SSF46689">
    <property type="entry name" value="Homeodomain-like"/>
    <property type="match status" value="2"/>
</dbReference>
<dbReference type="InterPro" id="IPR018060">
    <property type="entry name" value="HTH_AraC"/>
</dbReference>
<dbReference type="SUPFAM" id="SSF52317">
    <property type="entry name" value="Class I glutamine amidotransferase-like"/>
    <property type="match status" value="1"/>
</dbReference>
<reference evidence="5 8" key="3">
    <citation type="journal article" date="2017" name="Nat. Microbiol.">
        <title>Natural product diversity associated with the nematode symbionts Photorhabdus and Xenorhabdus.</title>
        <authorList>
            <person name="Tobias N.J."/>
            <person name="Wolff H."/>
            <person name="Djahanschiri B."/>
            <person name="Grundmann F."/>
            <person name="Kronenwerth M."/>
            <person name="Shi Y.M."/>
            <person name="Simonyi S."/>
            <person name="Grun P."/>
            <person name="Shapiro-Ilan D."/>
            <person name="Pidot S.J."/>
            <person name="Stinear T.P."/>
            <person name="Ebersberger I."/>
            <person name="Bode H.B."/>
        </authorList>
    </citation>
    <scope>NUCLEOTIDE SEQUENCE [LARGE SCALE GENOMIC DNA]</scope>
    <source>
        <strain evidence="5 8">DSM 16336</strain>
    </source>
</reference>
<dbReference type="OrthoDB" id="9803764at2"/>
<dbReference type="InterPro" id="IPR029062">
    <property type="entry name" value="Class_I_gatase-like"/>
</dbReference>